<reference evidence="4" key="1">
    <citation type="submission" date="2022-01" db="EMBL/GenBank/DDBJ databases">
        <title>Novel bile acid biosynthetic pathways are enriched in the microbiome of centenarians.</title>
        <authorList>
            <person name="Sato Y."/>
            <person name="Atarashi K."/>
            <person name="Plichta R.D."/>
            <person name="Arai Y."/>
            <person name="Sasajima S."/>
            <person name="Kearney M.S."/>
            <person name="Suda W."/>
            <person name="Takeshita K."/>
            <person name="Sasaki T."/>
            <person name="Okamoto S."/>
            <person name="Skelly N.A."/>
            <person name="Okamura Y."/>
            <person name="Vlamakis H."/>
            <person name="Li Y."/>
            <person name="Tanoue T."/>
            <person name="Takei H."/>
            <person name="Nittono H."/>
            <person name="Narushima S."/>
            <person name="Irie J."/>
            <person name="Itoh H."/>
            <person name="Moriya K."/>
            <person name="Sugiura Y."/>
            <person name="Suematsu M."/>
            <person name="Moritoki N."/>
            <person name="Shibata S."/>
            <person name="Littman R.D."/>
            <person name="Fischbach A.M."/>
            <person name="Uwamino Y."/>
            <person name="Inoue T."/>
            <person name="Honda A."/>
            <person name="Hattori M."/>
            <person name="Murai T."/>
            <person name="Xavier J.R."/>
            <person name="Hirose N."/>
            <person name="Honda K."/>
        </authorList>
    </citation>
    <scope>NUCLEOTIDE SEQUENCE</scope>
    <source>
        <strain evidence="4">CE91-St55</strain>
    </source>
</reference>
<dbReference type="GeneID" id="93149376"/>
<comment type="caution">
    <text evidence="4">The sequence shown here is derived from an EMBL/GenBank/DDBJ whole genome shotgun (WGS) entry which is preliminary data.</text>
</comment>
<dbReference type="InterPro" id="IPR050309">
    <property type="entry name" value="Type-B_Carboxylest/Lipase"/>
</dbReference>
<dbReference type="PROSITE" id="PS00941">
    <property type="entry name" value="CARBOXYLESTERASE_B_2"/>
    <property type="match status" value="1"/>
</dbReference>
<dbReference type="PROSITE" id="PS00122">
    <property type="entry name" value="CARBOXYLESTERASE_B_1"/>
    <property type="match status" value="1"/>
</dbReference>
<proteinExistence type="inferred from homology"/>
<dbReference type="GO" id="GO:0016787">
    <property type="term" value="F:hydrolase activity"/>
    <property type="evidence" value="ECO:0007669"/>
    <property type="project" value="UniProtKB-KW"/>
</dbReference>
<dbReference type="EC" id="3.1.1.-" evidence="3"/>
<dbReference type="InterPro" id="IPR019826">
    <property type="entry name" value="Carboxylesterase_B_AS"/>
</dbReference>
<gene>
    <name evidence="4" type="ORF">CE91St55_51360</name>
</gene>
<evidence type="ECO:0000313" key="5">
    <source>
        <dbReference type="Proteomes" id="UP001055091"/>
    </source>
</evidence>
<organism evidence="4 5">
    <name type="scientific">Hungatella hathewayi</name>
    <dbReference type="NCBI Taxonomy" id="154046"/>
    <lineage>
        <taxon>Bacteria</taxon>
        <taxon>Bacillati</taxon>
        <taxon>Bacillota</taxon>
        <taxon>Clostridia</taxon>
        <taxon>Lachnospirales</taxon>
        <taxon>Lachnospiraceae</taxon>
        <taxon>Hungatella</taxon>
    </lineage>
</organism>
<dbReference type="AlphaFoldDB" id="A0A413WUK1"/>
<evidence type="ECO:0000256" key="2">
    <source>
        <dbReference type="ARBA" id="ARBA00022801"/>
    </source>
</evidence>
<dbReference type="RefSeq" id="WP_006774769.1">
    <property type="nucleotide sequence ID" value="NZ_BQNJ01000002.1"/>
</dbReference>
<dbReference type="InterPro" id="IPR002018">
    <property type="entry name" value="CarbesteraseB"/>
</dbReference>
<keyword evidence="2 3" id="KW-0378">Hydrolase</keyword>
<dbReference type="Gene3D" id="3.40.50.1820">
    <property type="entry name" value="alpha/beta hydrolase"/>
    <property type="match status" value="2"/>
</dbReference>
<dbReference type="Pfam" id="PF00135">
    <property type="entry name" value="COesterase"/>
    <property type="match status" value="2"/>
</dbReference>
<accession>A0A413WUK1</accession>
<name>A0A413WUK1_9FIRM</name>
<dbReference type="EMBL" id="BQNJ01000002">
    <property type="protein sequence ID" value="GKH03155.1"/>
    <property type="molecule type" value="Genomic_DNA"/>
</dbReference>
<dbReference type="InterPro" id="IPR019819">
    <property type="entry name" value="Carboxylesterase_B_CS"/>
</dbReference>
<protein>
    <recommendedName>
        <fullName evidence="3">Carboxylic ester hydrolase</fullName>
        <ecNumber evidence="3">3.1.1.-</ecNumber>
    </recommendedName>
</protein>
<dbReference type="PANTHER" id="PTHR11559">
    <property type="entry name" value="CARBOXYLESTERASE"/>
    <property type="match status" value="1"/>
</dbReference>
<sequence length="471" mass="52248">MREEIMKTESGPVTGGSARLIKTPCGTVRGAVSAKGDCVVFKGIRYAEAERFCYPTEVTHWDGVYEADRFGNCSYQPRAFYDESKVPEKAFYYHEFREGESYTYSEDCLFLNIWTPLNAERAPVLFYIHGGGFKGGCGHEKHFDGAAYCRQGILTVTINYRLGPLGFACMEEWKDEKGCVGNYAMYDQMAALSWIRRNIAAFGGDPDRITLMGQSAGAMSVQQHCLSPLTRGSFCGAVMMSGGGVMKGFSPTAALNDAEPFWRELDCRVVKACGVGMRKAEPSVIFKEFHTLTKERPEAAMACGPIIDGVFLPEPPMEIVSDGGAHEIPYLMGSTSEDIVPPIVHKMAKGWARLQSDMGRCPSYAFFFDRQLPGDDCGAWHSADLWYAFGTLENSWRPFGAWDRELSDIMVRYFSDFIRTGNPNGGGLPRWLPMEKGQNRVMRFGDHGVAMGGVSVARLNHTMRTKTSVGE</sequence>
<comment type="similarity">
    <text evidence="1 3">Belongs to the type-B carboxylesterase/lipase family.</text>
</comment>
<dbReference type="Proteomes" id="UP001055091">
    <property type="component" value="Unassembled WGS sequence"/>
</dbReference>
<dbReference type="SUPFAM" id="SSF53474">
    <property type="entry name" value="alpha/beta-Hydrolases"/>
    <property type="match status" value="1"/>
</dbReference>
<evidence type="ECO:0000256" key="3">
    <source>
        <dbReference type="RuleBase" id="RU361235"/>
    </source>
</evidence>
<evidence type="ECO:0000256" key="1">
    <source>
        <dbReference type="ARBA" id="ARBA00005964"/>
    </source>
</evidence>
<dbReference type="InterPro" id="IPR029058">
    <property type="entry name" value="AB_hydrolase_fold"/>
</dbReference>
<evidence type="ECO:0000313" key="4">
    <source>
        <dbReference type="EMBL" id="GKH03155.1"/>
    </source>
</evidence>